<dbReference type="SUPFAM" id="SSF52540">
    <property type="entry name" value="P-loop containing nucleoside triphosphate hydrolases"/>
    <property type="match status" value="1"/>
</dbReference>
<sequence>MGHKWVDRYSHIYLAADLVLLDDVLSAVDAQVASWIISNAILSPLMTQKTRILCTHNIQGIYAVAADMVVIMDKGQVKWVGSPADCSSSTYAAFVRQEEIKTSSETKAHITEKGNTLTSFKKVTSLNYLHSYLESWEPFSVTYPDSSKNPGARNIFKPDALVDPLKLNHLE</sequence>
<keyword evidence="4" id="KW-1185">Reference proteome</keyword>
<evidence type="ECO:0000256" key="1">
    <source>
        <dbReference type="ARBA" id="ARBA00022741"/>
    </source>
</evidence>
<dbReference type="Gene3D" id="3.40.50.300">
    <property type="entry name" value="P-loop containing nucleotide triphosphate hydrolases"/>
    <property type="match status" value="1"/>
</dbReference>
<proteinExistence type="predicted"/>
<evidence type="ECO:0000313" key="4">
    <source>
        <dbReference type="Proteomes" id="UP001151760"/>
    </source>
</evidence>
<reference evidence="3" key="2">
    <citation type="submission" date="2022-01" db="EMBL/GenBank/DDBJ databases">
        <authorList>
            <person name="Yamashiro T."/>
            <person name="Shiraishi A."/>
            <person name="Satake H."/>
            <person name="Nakayama K."/>
        </authorList>
    </citation>
    <scope>NUCLEOTIDE SEQUENCE</scope>
</reference>
<dbReference type="PANTHER" id="PTHR24223:SF330">
    <property type="entry name" value="ATP-BINDING CASSETTE SUB-FAMILY C MEMBER 10"/>
    <property type="match status" value="1"/>
</dbReference>
<dbReference type="Proteomes" id="UP001151760">
    <property type="component" value="Unassembled WGS sequence"/>
</dbReference>
<dbReference type="InterPro" id="IPR050173">
    <property type="entry name" value="ABC_transporter_C-like"/>
</dbReference>
<comment type="caution">
    <text evidence="3">The sequence shown here is derived from an EMBL/GenBank/DDBJ whole genome shotgun (WGS) entry which is preliminary data.</text>
</comment>
<dbReference type="EMBL" id="BQNB010008763">
    <property type="protein sequence ID" value="GJS53980.1"/>
    <property type="molecule type" value="Genomic_DNA"/>
</dbReference>
<dbReference type="PANTHER" id="PTHR24223">
    <property type="entry name" value="ATP-BINDING CASSETTE SUB-FAMILY C"/>
    <property type="match status" value="1"/>
</dbReference>
<evidence type="ECO:0000256" key="2">
    <source>
        <dbReference type="ARBA" id="ARBA00022840"/>
    </source>
</evidence>
<evidence type="ECO:0000313" key="3">
    <source>
        <dbReference type="EMBL" id="GJS53980.1"/>
    </source>
</evidence>
<reference evidence="3" key="1">
    <citation type="journal article" date="2022" name="Int. J. Mol. Sci.">
        <title>Draft Genome of Tanacetum Coccineum: Genomic Comparison of Closely Related Tanacetum-Family Plants.</title>
        <authorList>
            <person name="Yamashiro T."/>
            <person name="Shiraishi A."/>
            <person name="Nakayama K."/>
            <person name="Satake H."/>
        </authorList>
    </citation>
    <scope>NUCLEOTIDE SEQUENCE</scope>
</reference>
<name>A0ABQ4WM71_9ASTR</name>
<organism evidence="3 4">
    <name type="scientific">Tanacetum coccineum</name>
    <dbReference type="NCBI Taxonomy" id="301880"/>
    <lineage>
        <taxon>Eukaryota</taxon>
        <taxon>Viridiplantae</taxon>
        <taxon>Streptophyta</taxon>
        <taxon>Embryophyta</taxon>
        <taxon>Tracheophyta</taxon>
        <taxon>Spermatophyta</taxon>
        <taxon>Magnoliopsida</taxon>
        <taxon>eudicotyledons</taxon>
        <taxon>Gunneridae</taxon>
        <taxon>Pentapetalae</taxon>
        <taxon>asterids</taxon>
        <taxon>campanulids</taxon>
        <taxon>Asterales</taxon>
        <taxon>Asteraceae</taxon>
        <taxon>Asteroideae</taxon>
        <taxon>Anthemideae</taxon>
        <taxon>Anthemidinae</taxon>
        <taxon>Tanacetum</taxon>
    </lineage>
</organism>
<keyword evidence="2" id="KW-0067">ATP-binding</keyword>
<protein>
    <submittedName>
        <fullName evidence="3">ABC transporter C family member 13</fullName>
    </submittedName>
</protein>
<accession>A0ABQ4WM71</accession>
<keyword evidence="1" id="KW-0547">Nucleotide-binding</keyword>
<gene>
    <name evidence="3" type="ORF">Tco_0627342</name>
</gene>
<dbReference type="InterPro" id="IPR027417">
    <property type="entry name" value="P-loop_NTPase"/>
</dbReference>